<name>A0A7W8UGH0_9HYPH</name>
<accession>A0A7W8UGH0</accession>
<comment type="caution">
    <text evidence="2">The sequence shown here is derived from an EMBL/GenBank/DDBJ whole genome shotgun (WGS) entry which is preliminary data.</text>
</comment>
<feature type="compositionally biased region" description="Basic and acidic residues" evidence="1">
    <location>
        <begin position="11"/>
        <end position="27"/>
    </location>
</feature>
<protein>
    <submittedName>
        <fullName evidence="2">Uncharacterized protein</fullName>
    </submittedName>
</protein>
<keyword evidence="3" id="KW-1185">Reference proteome</keyword>
<evidence type="ECO:0000313" key="3">
    <source>
        <dbReference type="Proteomes" id="UP000585507"/>
    </source>
</evidence>
<organism evidence="2 3">
    <name type="scientific">Rhizobium giardinii</name>
    <dbReference type="NCBI Taxonomy" id="56731"/>
    <lineage>
        <taxon>Bacteria</taxon>
        <taxon>Pseudomonadati</taxon>
        <taxon>Pseudomonadota</taxon>
        <taxon>Alphaproteobacteria</taxon>
        <taxon>Hyphomicrobiales</taxon>
        <taxon>Rhizobiaceae</taxon>
        <taxon>Rhizobium/Agrobacterium group</taxon>
        <taxon>Rhizobium</taxon>
    </lineage>
</organism>
<dbReference type="Proteomes" id="UP000585507">
    <property type="component" value="Unassembled WGS sequence"/>
</dbReference>
<evidence type="ECO:0000256" key="1">
    <source>
        <dbReference type="SAM" id="MobiDB-lite"/>
    </source>
</evidence>
<dbReference type="AlphaFoldDB" id="A0A7W8UGH0"/>
<evidence type="ECO:0000313" key="2">
    <source>
        <dbReference type="EMBL" id="MBB5538919.1"/>
    </source>
</evidence>
<reference evidence="2 3" key="1">
    <citation type="submission" date="2020-08" db="EMBL/GenBank/DDBJ databases">
        <title>Genomic Encyclopedia of Type Strains, Phase IV (KMG-V): Genome sequencing to study the core and pangenomes of soil and plant-associated prokaryotes.</title>
        <authorList>
            <person name="Whitman W."/>
        </authorList>
    </citation>
    <scope>NUCLEOTIDE SEQUENCE [LARGE SCALE GENOMIC DNA]</scope>
    <source>
        <strain evidence="2 3">SEMIA 4084</strain>
    </source>
</reference>
<gene>
    <name evidence="2" type="ORF">GGD55_005662</name>
</gene>
<feature type="region of interest" description="Disordered" evidence="1">
    <location>
        <begin position="1"/>
        <end position="34"/>
    </location>
</feature>
<proteinExistence type="predicted"/>
<sequence>MIDGVRPADLQQKDLDMIGDRRNDAPKRALIGDS</sequence>
<dbReference type="EMBL" id="JACHBK010000016">
    <property type="protein sequence ID" value="MBB5538919.1"/>
    <property type="molecule type" value="Genomic_DNA"/>
</dbReference>